<comment type="caution">
    <text evidence="5">The sequence shown here is derived from an EMBL/GenBank/DDBJ whole genome shotgun (WGS) entry which is preliminary data.</text>
</comment>
<dbReference type="GO" id="GO:0008236">
    <property type="term" value="F:serine-type peptidase activity"/>
    <property type="evidence" value="ECO:0007669"/>
    <property type="project" value="UniProtKB-KW"/>
</dbReference>
<name>A0A8J3J5M4_9ACTN</name>
<dbReference type="InterPro" id="IPR003507">
    <property type="entry name" value="S66_fam"/>
</dbReference>
<dbReference type="PANTHER" id="PTHR30237:SF2">
    <property type="entry name" value="MUREIN TETRAPEPTIDE CARBOXYPEPTIDASE"/>
    <property type="match status" value="1"/>
</dbReference>
<protein>
    <submittedName>
        <fullName evidence="5">Peptidase S66</fullName>
    </submittedName>
</protein>
<evidence type="ECO:0000259" key="4">
    <source>
        <dbReference type="Pfam" id="PF17676"/>
    </source>
</evidence>
<keyword evidence="3" id="KW-0720">Serine protease</keyword>
<dbReference type="SUPFAM" id="SSF141986">
    <property type="entry name" value="LD-carboxypeptidase A C-terminal domain-like"/>
    <property type="match status" value="1"/>
</dbReference>
<dbReference type="EMBL" id="BOMB01000003">
    <property type="protein sequence ID" value="GID09808.1"/>
    <property type="molecule type" value="Genomic_DNA"/>
</dbReference>
<keyword evidence="6" id="KW-1185">Reference proteome</keyword>
<accession>A0A8J3J5M4</accession>
<gene>
    <name evidence="5" type="ORF">Aru02nite_06970</name>
</gene>
<evidence type="ECO:0000313" key="5">
    <source>
        <dbReference type="EMBL" id="GID09808.1"/>
    </source>
</evidence>
<keyword evidence="2" id="KW-0645">Protease</keyword>
<dbReference type="Proteomes" id="UP000612808">
    <property type="component" value="Unassembled WGS sequence"/>
</dbReference>
<dbReference type="AlphaFoldDB" id="A0A8J3J5M4"/>
<keyword evidence="1" id="KW-0121">Carboxypeptidase</keyword>
<dbReference type="InterPro" id="IPR027461">
    <property type="entry name" value="Carboxypeptidase_A_C_sf"/>
</dbReference>
<evidence type="ECO:0000256" key="1">
    <source>
        <dbReference type="ARBA" id="ARBA00022645"/>
    </source>
</evidence>
<sequence>MARAGEAWVAAVDAALRDPRVRAVVTPGPVPDHRIVERRGGRLVDRIDLPAACRDPKLVIGVATRLHLALWRAGRIPTVYGEPTTALRPLVTGAESVTLHRDRAVPSGAVSVAGRAEGTLLGGSLAGLRGTLGVDPPRLDGALLYLTDPRVIGLGEVDRQLTQVRRSGLLDGVRGVVLGRFPGFDGYEDRGWTLVDVLADRLTDLGVPVLGGVTAPVPLGVSAALDATAGTLTVAPVAT</sequence>
<dbReference type="PANTHER" id="PTHR30237">
    <property type="entry name" value="MURAMOYLTETRAPEPTIDE CARBOXYPEPTIDASE"/>
    <property type="match status" value="1"/>
</dbReference>
<dbReference type="GO" id="GO:0004180">
    <property type="term" value="F:carboxypeptidase activity"/>
    <property type="evidence" value="ECO:0007669"/>
    <property type="project" value="UniProtKB-KW"/>
</dbReference>
<dbReference type="Gene3D" id="3.50.30.60">
    <property type="entry name" value="LD-carboxypeptidase A C-terminal domain-like"/>
    <property type="match status" value="1"/>
</dbReference>
<keyword evidence="3" id="KW-0378">Hydrolase</keyword>
<evidence type="ECO:0000256" key="3">
    <source>
        <dbReference type="ARBA" id="ARBA00022825"/>
    </source>
</evidence>
<reference evidence="5" key="1">
    <citation type="submission" date="2021-01" db="EMBL/GenBank/DDBJ databases">
        <title>Whole genome shotgun sequence of Actinocatenispora rupis NBRC 107355.</title>
        <authorList>
            <person name="Komaki H."/>
            <person name="Tamura T."/>
        </authorList>
    </citation>
    <scope>NUCLEOTIDE SEQUENCE</scope>
    <source>
        <strain evidence="5">NBRC 107355</strain>
    </source>
</reference>
<dbReference type="InterPro" id="IPR040921">
    <property type="entry name" value="Peptidase_S66C"/>
</dbReference>
<dbReference type="Pfam" id="PF17676">
    <property type="entry name" value="Peptidase_S66C"/>
    <property type="match status" value="1"/>
</dbReference>
<feature type="domain" description="LD-carboxypeptidase C-terminal" evidence="4">
    <location>
        <begin position="117"/>
        <end position="213"/>
    </location>
</feature>
<dbReference type="GO" id="GO:0006508">
    <property type="term" value="P:proteolysis"/>
    <property type="evidence" value="ECO:0007669"/>
    <property type="project" value="UniProtKB-KW"/>
</dbReference>
<proteinExistence type="predicted"/>
<evidence type="ECO:0000313" key="6">
    <source>
        <dbReference type="Proteomes" id="UP000612808"/>
    </source>
</evidence>
<organism evidence="5 6">
    <name type="scientific">Actinocatenispora rupis</name>
    <dbReference type="NCBI Taxonomy" id="519421"/>
    <lineage>
        <taxon>Bacteria</taxon>
        <taxon>Bacillati</taxon>
        <taxon>Actinomycetota</taxon>
        <taxon>Actinomycetes</taxon>
        <taxon>Micromonosporales</taxon>
        <taxon>Micromonosporaceae</taxon>
        <taxon>Actinocatenispora</taxon>
    </lineage>
</organism>
<evidence type="ECO:0000256" key="2">
    <source>
        <dbReference type="ARBA" id="ARBA00022670"/>
    </source>
</evidence>